<name>A0A1V1NRI2_9BACT</name>
<dbReference type="Proteomes" id="UP000189670">
    <property type="component" value="Unassembled WGS sequence"/>
</dbReference>
<feature type="non-terminal residue" evidence="1">
    <location>
        <position position="236"/>
    </location>
</feature>
<dbReference type="Gene3D" id="3.40.50.2000">
    <property type="entry name" value="Glycogen Phosphorylase B"/>
    <property type="match status" value="1"/>
</dbReference>
<reference evidence="2" key="1">
    <citation type="submission" date="2012-11" db="EMBL/GenBank/DDBJ databases">
        <authorList>
            <person name="Lucero-Rivera Y.E."/>
            <person name="Tovar-Ramirez D."/>
        </authorList>
    </citation>
    <scope>NUCLEOTIDE SEQUENCE [LARGE SCALE GENOMIC DNA]</scope>
    <source>
        <strain evidence="2">Araruama</strain>
    </source>
</reference>
<protein>
    <submittedName>
        <fullName evidence="1">Uncharacterized protein</fullName>
    </submittedName>
</protein>
<gene>
    <name evidence="1" type="ORF">OMM_14709</name>
</gene>
<dbReference type="SUPFAM" id="SSF53756">
    <property type="entry name" value="UDP-Glycosyltransferase/glycogen phosphorylase"/>
    <property type="match status" value="1"/>
</dbReference>
<accession>A0A1V1NRI2</accession>
<comment type="caution">
    <text evidence="1">The sequence shown here is derived from an EMBL/GenBank/DDBJ whole genome shotgun (WGS) entry which is preliminary data.</text>
</comment>
<sequence length="236" mass="26824">MIKVACELQSIGHNVCFVTGYGVESLIKGAGLKFVGIKNSTIQSTKDFFYSITNQSNLDEASIMRSIISLLPQTFKDIERIFLEIKPDAVFVDSATYAAAAVSKLHKFKWATSCVFPDMIPTRSCIPLEYRINDDEVINVKDHKLVFKLCEQYENQLSNVFDEEINSFLDKFSLKAKSPAVLNANLSSDLIIAYTAKEWEYPRNDWPAQLHMVGPDRWELGDKHFELPSNQPLIYI</sequence>
<dbReference type="EMBL" id="ATBP01003135">
    <property type="protein sequence ID" value="ETR65163.1"/>
    <property type="molecule type" value="Genomic_DNA"/>
</dbReference>
<evidence type="ECO:0000313" key="1">
    <source>
        <dbReference type="EMBL" id="ETR65163.1"/>
    </source>
</evidence>
<dbReference type="AlphaFoldDB" id="A0A1V1NRI2"/>
<organism evidence="1 2">
    <name type="scientific">Candidatus Magnetoglobus multicellularis str. Araruama</name>
    <dbReference type="NCBI Taxonomy" id="890399"/>
    <lineage>
        <taxon>Bacteria</taxon>
        <taxon>Pseudomonadati</taxon>
        <taxon>Thermodesulfobacteriota</taxon>
        <taxon>Desulfobacteria</taxon>
        <taxon>Desulfobacterales</taxon>
        <taxon>Desulfobacteraceae</taxon>
        <taxon>Candidatus Magnetoglobus</taxon>
    </lineage>
</organism>
<evidence type="ECO:0000313" key="2">
    <source>
        <dbReference type="Proteomes" id="UP000189670"/>
    </source>
</evidence>
<proteinExistence type="predicted"/>